<feature type="domain" description="Tyrosine specific protein phosphatases" evidence="14">
    <location>
        <begin position="1651"/>
        <end position="1728"/>
    </location>
</feature>
<dbReference type="InterPro" id="IPR050713">
    <property type="entry name" value="RTP_Phos/Ushers"/>
</dbReference>
<protein>
    <recommendedName>
        <fullName evidence="2">protein-tyrosine-phosphatase</fullName>
        <ecNumber evidence="2">3.1.3.48</ecNumber>
    </recommendedName>
</protein>
<reference evidence="16" key="1">
    <citation type="journal article" date="2015" name="Sci. Rep.">
        <title>Tissue- and time-dependent transcription in Ixodes ricinus salivary glands and midguts when blood feeding on the vertebrate host.</title>
        <authorList>
            <person name="Kotsyfakis M."/>
            <person name="Schwarz A."/>
            <person name="Erhart J."/>
            <person name="Ribeiro J.M."/>
        </authorList>
    </citation>
    <scope>NUCLEOTIDE SEQUENCE</scope>
    <source>
        <tissue evidence="16">Salivary gland and midgut</tissue>
    </source>
</reference>
<keyword evidence="5" id="KW-0378">Hydrolase</keyword>
<dbReference type="InterPro" id="IPR003595">
    <property type="entry name" value="Tyr_Pase_cat"/>
</dbReference>
<evidence type="ECO:0000259" key="13">
    <source>
        <dbReference type="PROSITE" id="PS50055"/>
    </source>
</evidence>
<dbReference type="Gene3D" id="2.60.40.10">
    <property type="entry name" value="Immunoglobulins"/>
    <property type="match status" value="7"/>
</dbReference>
<feature type="domain" description="Fibronectin type-III" evidence="15">
    <location>
        <begin position="686"/>
        <end position="785"/>
    </location>
</feature>
<comment type="catalytic activity">
    <reaction evidence="10">
        <text>O-phospho-L-tyrosyl-[protein] + H2O = L-tyrosyl-[protein] + phosphate</text>
        <dbReference type="Rhea" id="RHEA:10684"/>
        <dbReference type="Rhea" id="RHEA-COMP:10136"/>
        <dbReference type="Rhea" id="RHEA-COMP:20101"/>
        <dbReference type="ChEBI" id="CHEBI:15377"/>
        <dbReference type="ChEBI" id="CHEBI:43474"/>
        <dbReference type="ChEBI" id="CHEBI:46858"/>
        <dbReference type="ChEBI" id="CHEBI:61978"/>
        <dbReference type="EC" id="3.1.3.48"/>
    </reaction>
</comment>
<dbReference type="SMART" id="SM00194">
    <property type="entry name" value="PTPc"/>
    <property type="match status" value="1"/>
</dbReference>
<feature type="domain" description="Fibronectin type-III" evidence="15">
    <location>
        <begin position="789"/>
        <end position="885"/>
    </location>
</feature>
<evidence type="ECO:0000256" key="10">
    <source>
        <dbReference type="ARBA" id="ARBA00051722"/>
    </source>
</evidence>
<dbReference type="InterPro" id="IPR003961">
    <property type="entry name" value="FN3_dom"/>
</dbReference>
<feature type="domain" description="Tyrosine-protein phosphatase" evidence="13">
    <location>
        <begin position="1477"/>
        <end position="1737"/>
    </location>
</feature>
<dbReference type="SMART" id="SM00060">
    <property type="entry name" value="FN3"/>
    <property type="match status" value="10"/>
</dbReference>
<feature type="domain" description="Fibronectin type-III" evidence="15">
    <location>
        <begin position="136"/>
        <end position="243"/>
    </location>
</feature>
<feature type="domain" description="Fibronectin type-III" evidence="15">
    <location>
        <begin position="1090"/>
        <end position="1199"/>
    </location>
</feature>
<dbReference type="Gene3D" id="3.90.190.10">
    <property type="entry name" value="Protein tyrosine phosphatase superfamily"/>
    <property type="match status" value="1"/>
</dbReference>
<dbReference type="PROSITE" id="PS00383">
    <property type="entry name" value="TYR_PHOSPHATASE_1"/>
    <property type="match status" value="1"/>
</dbReference>
<dbReference type="PRINTS" id="PR00700">
    <property type="entry name" value="PRTYPHPHTASE"/>
</dbReference>
<dbReference type="Pfam" id="PF00041">
    <property type="entry name" value="fn3"/>
    <property type="match status" value="5"/>
</dbReference>
<dbReference type="InterPro" id="IPR000387">
    <property type="entry name" value="Tyr_Pase_dom"/>
</dbReference>
<sequence>MRTSTVTESGILAVLLFAVSAAQNSSTCLPAKWNVTAEDFYGIRITWTTPASENGEHELCACYPIAMNETKPNVTCSGAETLYENASCLMLNSSSETRDIIFNRTSEIGSVCLFSECGESSCQDVNGSAESRPAISVTDLQLASANKTSLSVSWRTGNITKGPLVYFRLMWCVTDEPCSEDFESVRNCSGEKGDDTVENENHVFSNLTAATSLVIEVFAVDVKDQNTRPLGFSATKCFRTPDPELIPVTIINNKTMGISGIRINWQAVENSDIPLSGYSVRWCIRSHSKCSKDLLDLSNSCYTNYREIEETHLSVSRVLPESVLLVGISAVYKFKNGSKAKAAETIRCFESLAKRPMPVTNLRLESQLDGQLLSWDYSADKDVSVTPKYDIRWCSKDTSDCAHVKLDLQECDTESAENGTNDKYVQIWDLKPWSTVVVEVSTVYQDETSSDIVKGPAVIKCFEIPVAEPGAVKHLEATSVKSGKATVEWAPPSVLNGRLDGYKLVLCEREKQENGLSLVPGSCNTALFVDGNKTEYLLQQLTPWTTYTVNIGAYNTDPSGEKLEGPIDTLNITTTIAAPGIVRSFNVTSIKSRNVTIEWSRPSELNGPLDGYKLVLCKKEEEQLSSVYGSCNTALFVENSNTTFVFERLTPWTNYTVHISAYNADVNDSKIEGPAVTMNFRTAVDSPSRVFDLKLIAESGAIIATWKRPAEPNGPISSYRINLCEGNITNINCSVVELEGDVTYHSFQDLQPWKMYKVELFAFNEEEGRRLKGPSLFKYARTLPSGPAEPENLLQEHETSSSALFIKWNPPKETNGPLSGYNVSWTSDGGATLSSSETNETEFKIPHLRAYTTYTVSVRAFNEWKELKWYGTPAILNLTTEVDAPQAPTIHINAGSRSAAVALLVPSVPNGPLNGSYLTVCRVDVDCFHHVSYSSTCDPEYEVEGRLPLLLEDLLPWTYYEIRARMYNVDSRNVQLNGTYAKQCFRTKPAEPSKPSLLRAANSNKTSLTVAWSAPEQPNGPIDGYNVSWTNEKGTLSADVGQALSYVIPDLQPYTEYDVEVLGFNRRDSKLLNGPPAKLLVRTKPDVPGPVGNLRVCAFPNNTAVLTWLPPEIKRGALEGFVVTYNSSKPDKPTRLNVIANDLRQGDRTQCEGEPVTCTLWVENLPAEYEYVFDVRGKNADIDQLGEATSAKVIVPPGDPPRPKNLSMIAGKLDAPDPQTQHAFAISRKMFDDSNGDIIEYTVVLGSPKEIESAVRTRQAWRTVSMEAVVPAHPVTPDHWNPFDKDPRNLEEDPMSCKKFEEDSATLICVLGTQSCSEATLPCNGPLRPGTAYAMYIIGRTRGGEMPTAPEEFRTLYIEPVQGKGGAVVGGIVTALLLMALVFGGAIYILRAKNRKKQASQERTSADTSQLGNSLVHLVHLSTVNGSARKEADVSVEYGMPEDNHRSPVVQDINKPILKCNFEAQMQMMKKDSAYRFSDEYERLVELSPQYPSEAARDPANSKKNRFTNIHPFDKSRVPLSVVGNDEKSSYINASFVQGCNGAREYIAAQGPNLTTINDFWRMIWEHDIQIIIMLTQCVEGNKKKCEKYWPDEGKEHVYGTVQVRNEASQRRDDFILTECLVKSDDSSKWRSVQHVFFTGWRDHGTPETPEILIKFVRTCQGMFGPRRGIEPPILVHCSAGVGRTGTFIALDCCLQKLETQDDIDIFHLVLGLRECRRSMVQNEVQYVYLYECVNAVIQEAAKGASNDEPIYQNLEELNAVPN</sequence>
<evidence type="ECO:0000256" key="5">
    <source>
        <dbReference type="ARBA" id="ARBA00022801"/>
    </source>
</evidence>
<feature type="chain" id="PRO_5004735578" description="protein-tyrosine-phosphatase" evidence="12">
    <location>
        <begin position="22"/>
        <end position="1763"/>
    </location>
</feature>
<dbReference type="GO" id="GO:0016020">
    <property type="term" value="C:membrane"/>
    <property type="evidence" value="ECO:0007669"/>
    <property type="project" value="UniProtKB-SubCell"/>
</dbReference>
<dbReference type="GO" id="GO:0004725">
    <property type="term" value="F:protein tyrosine phosphatase activity"/>
    <property type="evidence" value="ECO:0007669"/>
    <property type="project" value="UniProtKB-EC"/>
</dbReference>
<dbReference type="SUPFAM" id="SSF52799">
    <property type="entry name" value="(Phosphotyrosine protein) phosphatases II"/>
    <property type="match status" value="1"/>
</dbReference>
<evidence type="ECO:0000256" key="9">
    <source>
        <dbReference type="ARBA" id="ARBA00023180"/>
    </source>
</evidence>
<dbReference type="EC" id="3.1.3.48" evidence="2"/>
<evidence type="ECO:0000256" key="7">
    <source>
        <dbReference type="ARBA" id="ARBA00022989"/>
    </source>
</evidence>
<evidence type="ECO:0000256" key="2">
    <source>
        <dbReference type="ARBA" id="ARBA00013064"/>
    </source>
</evidence>
<organism evidence="16">
    <name type="scientific">Ixodes ricinus</name>
    <name type="common">Common tick</name>
    <name type="synonym">Acarus ricinus</name>
    <dbReference type="NCBI Taxonomy" id="34613"/>
    <lineage>
        <taxon>Eukaryota</taxon>
        <taxon>Metazoa</taxon>
        <taxon>Ecdysozoa</taxon>
        <taxon>Arthropoda</taxon>
        <taxon>Chelicerata</taxon>
        <taxon>Arachnida</taxon>
        <taxon>Acari</taxon>
        <taxon>Parasitiformes</taxon>
        <taxon>Ixodida</taxon>
        <taxon>Ixodoidea</taxon>
        <taxon>Ixodidae</taxon>
        <taxon>Ixodinae</taxon>
        <taxon>Ixodes</taxon>
    </lineage>
</organism>
<dbReference type="SUPFAM" id="SSF49265">
    <property type="entry name" value="Fibronectin type III"/>
    <property type="match status" value="5"/>
</dbReference>
<dbReference type="InterPro" id="IPR016130">
    <property type="entry name" value="Tyr_Pase_AS"/>
</dbReference>
<accession>V5HB05</accession>
<feature type="signal peptide" evidence="12">
    <location>
        <begin position="1"/>
        <end position="21"/>
    </location>
</feature>
<dbReference type="GO" id="GO:0048666">
    <property type="term" value="P:neuron development"/>
    <property type="evidence" value="ECO:0007669"/>
    <property type="project" value="UniProtKB-ARBA"/>
</dbReference>
<feature type="domain" description="Fibronectin type-III" evidence="15">
    <location>
        <begin position="471"/>
        <end position="577"/>
    </location>
</feature>
<feature type="domain" description="Fibronectin type-III" evidence="15">
    <location>
        <begin position="578"/>
        <end position="685"/>
    </location>
</feature>
<dbReference type="PANTHER" id="PTHR46957">
    <property type="entry name" value="CYTOKINE RECEPTOR"/>
    <property type="match status" value="1"/>
</dbReference>
<keyword evidence="8 11" id="KW-0472">Membrane</keyword>
<dbReference type="SMART" id="SM00404">
    <property type="entry name" value="PTPc_motif"/>
    <property type="match status" value="1"/>
</dbReference>
<dbReference type="Pfam" id="PF00102">
    <property type="entry name" value="Y_phosphatase"/>
    <property type="match status" value="1"/>
</dbReference>
<feature type="domain" description="Fibronectin type-III" evidence="15">
    <location>
        <begin position="994"/>
        <end position="1086"/>
    </location>
</feature>
<evidence type="ECO:0000256" key="8">
    <source>
        <dbReference type="ARBA" id="ARBA00023136"/>
    </source>
</evidence>
<keyword evidence="9" id="KW-0325">Glycoprotein</keyword>
<evidence type="ECO:0000256" key="3">
    <source>
        <dbReference type="ARBA" id="ARBA00022692"/>
    </source>
</evidence>
<evidence type="ECO:0000256" key="4">
    <source>
        <dbReference type="ARBA" id="ARBA00022729"/>
    </source>
</evidence>
<evidence type="ECO:0000256" key="1">
    <source>
        <dbReference type="ARBA" id="ARBA00004479"/>
    </source>
</evidence>
<keyword evidence="3 11" id="KW-0812">Transmembrane</keyword>
<dbReference type="InterPro" id="IPR013783">
    <property type="entry name" value="Ig-like_fold"/>
</dbReference>
<dbReference type="CDD" id="cd00063">
    <property type="entry name" value="FN3"/>
    <property type="match status" value="7"/>
</dbReference>
<evidence type="ECO:0000256" key="11">
    <source>
        <dbReference type="SAM" id="Phobius"/>
    </source>
</evidence>
<dbReference type="PROSITE" id="PS50055">
    <property type="entry name" value="TYR_PHOSPHATASE_PTP"/>
    <property type="match status" value="1"/>
</dbReference>
<dbReference type="PANTHER" id="PTHR46957:SF3">
    <property type="entry name" value="CYTOKINE RECEPTOR"/>
    <property type="match status" value="1"/>
</dbReference>
<dbReference type="InterPro" id="IPR036116">
    <property type="entry name" value="FN3_sf"/>
</dbReference>
<dbReference type="InterPro" id="IPR029021">
    <property type="entry name" value="Prot-tyrosine_phosphatase-like"/>
</dbReference>
<proteinExistence type="evidence at transcript level"/>
<dbReference type="FunFam" id="3.90.190.10:FF:000009">
    <property type="entry name" value="Receptor-type tyrosine-protein phosphatase beta"/>
    <property type="match status" value="1"/>
</dbReference>
<name>V5HB05_IXORI</name>
<keyword evidence="7 11" id="KW-1133">Transmembrane helix</keyword>
<evidence type="ECO:0000259" key="14">
    <source>
        <dbReference type="PROSITE" id="PS50056"/>
    </source>
</evidence>
<dbReference type="InterPro" id="IPR000242">
    <property type="entry name" value="PTP_cat"/>
</dbReference>
<dbReference type="PROSITE" id="PS50853">
    <property type="entry name" value="FN3"/>
    <property type="match status" value="7"/>
</dbReference>
<feature type="transmembrane region" description="Helical" evidence="11">
    <location>
        <begin position="1367"/>
        <end position="1390"/>
    </location>
</feature>
<dbReference type="PROSITE" id="PS50056">
    <property type="entry name" value="TYR_PHOSPHATASE_2"/>
    <property type="match status" value="1"/>
</dbReference>
<evidence type="ECO:0000256" key="12">
    <source>
        <dbReference type="SAM" id="SignalP"/>
    </source>
</evidence>
<evidence type="ECO:0000259" key="15">
    <source>
        <dbReference type="PROSITE" id="PS50853"/>
    </source>
</evidence>
<evidence type="ECO:0000256" key="6">
    <source>
        <dbReference type="ARBA" id="ARBA00022912"/>
    </source>
</evidence>
<comment type="subcellular location">
    <subcellularLocation>
        <location evidence="1">Membrane</location>
        <topology evidence="1">Single-pass type I membrane protein</topology>
    </subcellularLocation>
</comment>
<dbReference type="EMBL" id="GANP01012431">
    <property type="protein sequence ID" value="JAB72037.1"/>
    <property type="molecule type" value="mRNA"/>
</dbReference>
<evidence type="ECO:0000313" key="16">
    <source>
        <dbReference type="EMBL" id="JAB72037.1"/>
    </source>
</evidence>
<keyword evidence="4 12" id="KW-0732">Signal</keyword>
<keyword evidence="6" id="KW-0904">Protein phosphatase</keyword>